<sequence length="288" mass="32571">MFNVVARHAKTDQLSMHVTRMYTPVKVPSSKFVATVQTPSGEELVFVLLFPEYPPKGPHLMILVLDLPTMRLRHFRRDIGLDMKQFTDIRDGDVCSAGVTQVYGPTGSNYLFLAVCGKLSCVSLNSGAEVLTVDSLTRPRVPRFPGLKLDDKQVTLTSVHQVATLGNLGSLYIVLYEKNSSTIKVLRLEDGNRHEESRLMTKAYERWESFHAQPSKTRRVHCPSEMRINPVHWSLPDLKHKEAEMRSLILSLSFTGEPVSEEDQLQAKIDNYLVLEKNVQHEALLSDL</sequence>
<name>A0AAV4H365_9GAST</name>
<organism evidence="1 2">
    <name type="scientific">Elysia marginata</name>
    <dbReference type="NCBI Taxonomy" id="1093978"/>
    <lineage>
        <taxon>Eukaryota</taxon>
        <taxon>Metazoa</taxon>
        <taxon>Spiralia</taxon>
        <taxon>Lophotrochozoa</taxon>
        <taxon>Mollusca</taxon>
        <taxon>Gastropoda</taxon>
        <taxon>Heterobranchia</taxon>
        <taxon>Euthyneura</taxon>
        <taxon>Panpulmonata</taxon>
        <taxon>Sacoglossa</taxon>
        <taxon>Placobranchoidea</taxon>
        <taxon>Plakobranchidae</taxon>
        <taxon>Elysia</taxon>
    </lineage>
</organism>
<reference evidence="1 2" key="1">
    <citation type="journal article" date="2021" name="Elife">
        <title>Chloroplast acquisition without the gene transfer in kleptoplastic sea slugs, Plakobranchus ocellatus.</title>
        <authorList>
            <person name="Maeda T."/>
            <person name="Takahashi S."/>
            <person name="Yoshida T."/>
            <person name="Shimamura S."/>
            <person name="Takaki Y."/>
            <person name="Nagai Y."/>
            <person name="Toyoda A."/>
            <person name="Suzuki Y."/>
            <person name="Arimoto A."/>
            <person name="Ishii H."/>
            <person name="Satoh N."/>
            <person name="Nishiyama T."/>
            <person name="Hasebe M."/>
            <person name="Maruyama T."/>
            <person name="Minagawa J."/>
            <person name="Obokata J."/>
            <person name="Shigenobu S."/>
        </authorList>
    </citation>
    <scope>NUCLEOTIDE SEQUENCE [LARGE SCALE GENOMIC DNA]</scope>
</reference>
<protein>
    <recommendedName>
        <fullName evidence="3">Cleavage/polyadenylation specificity factor A subunit C-terminal domain-containing protein</fullName>
    </recommendedName>
</protein>
<evidence type="ECO:0000313" key="2">
    <source>
        <dbReference type="Proteomes" id="UP000762676"/>
    </source>
</evidence>
<keyword evidence="2" id="KW-1185">Reference proteome</keyword>
<dbReference type="Proteomes" id="UP000762676">
    <property type="component" value="Unassembled WGS sequence"/>
</dbReference>
<dbReference type="AlphaFoldDB" id="A0AAV4H365"/>
<gene>
    <name evidence="1" type="ORF">ElyMa_004346600</name>
</gene>
<dbReference type="EMBL" id="BMAT01008766">
    <property type="protein sequence ID" value="GFR92164.1"/>
    <property type="molecule type" value="Genomic_DNA"/>
</dbReference>
<evidence type="ECO:0008006" key="3">
    <source>
        <dbReference type="Google" id="ProtNLM"/>
    </source>
</evidence>
<proteinExistence type="predicted"/>
<accession>A0AAV4H365</accession>
<comment type="caution">
    <text evidence="1">The sequence shown here is derived from an EMBL/GenBank/DDBJ whole genome shotgun (WGS) entry which is preliminary data.</text>
</comment>
<evidence type="ECO:0000313" key="1">
    <source>
        <dbReference type="EMBL" id="GFR92164.1"/>
    </source>
</evidence>